<evidence type="ECO:0000313" key="2">
    <source>
        <dbReference type="Proteomes" id="UP001396898"/>
    </source>
</evidence>
<dbReference type="EMBL" id="JAQQWI010000016">
    <property type="protein sequence ID" value="KAK8008714.1"/>
    <property type="molecule type" value="Genomic_DNA"/>
</dbReference>
<sequence length="223" mass="25781">MSKLMSWTRYCNKADKKLKKHVASAGSGSESHYQLKGTAELASMEQTIMSWRENVMHSAFIPERKRFCLKIDGHLRAAYAKASNQPTGPMSSLQEPFLQLKNALRQLMIIRDFDDRVPVKAAEAPIASRGAEDAWLTIKLQYAKACLVLLVRIFWLVLPKYPEWWEEIEASLNNEDWLKQFILDSRKSERLAVYDRKRLPDVLEEFRRQKRAIDRGEGPEKGA</sequence>
<evidence type="ECO:0000313" key="1">
    <source>
        <dbReference type="EMBL" id="KAK8008714.1"/>
    </source>
</evidence>
<proteinExistence type="predicted"/>
<dbReference type="Proteomes" id="UP001396898">
    <property type="component" value="Unassembled WGS sequence"/>
</dbReference>
<gene>
    <name evidence="1" type="ORF">PG991_011265</name>
</gene>
<accession>A0ABR1RDQ1</accession>
<name>A0ABR1RDQ1_9PEZI</name>
<protein>
    <submittedName>
        <fullName evidence="1">Uncharacterized protein</fullName>
    </submittedName>
</protein>
<reference evidence="1 2" key="1">
    <citation type="submission" date="2023-01" db="EMBL/GenBank/DDBJ databases">
        <title>Analysis of 21 Apiospora genomes using comparative genomics revels a genus with tremendous synthesis potential of carbohydrate active enzymes and secondary metabolites.</title>
        <authorList>
            <person name="Sorensen T."/>
        </authorList>
    </citation>
    <scope>NUCLEOTIDE SEQUENCE [LARGE SCALE GENOMIC DNA]</scope>
    <source>
        <strain evidence="1 2">CBS 20057</strain>
    </source>
</reference>
<comment type="caution">
    <text evidence="1">The sequence shown here is derived from an EMBL/GenBank/DDBJ whole genome shotgun (WGS) entry which is preliminary data.</text>
</comment>
<organism evidence="1 2">
    <name type="scientific">Apiospora marii</name>
    <dbReference type="NCBI Taxonomy" id="335849"/>
    <lineage>
        <taxon>Eukaryota</taxon>
        <taxon>Fungi</taxon>
        <taxon>Dikarya</taxon>
        <taxon>Ascomycota</taxon>
        <taxon>Pezizomycotina</taxon>
        <taxon>Sordariomycetes</taxon>
        <taxon>Xylariomycetidae</taxon>
        <taxon>Amphisphaeriales</taxon>
        <taxon>Apiosporaceae</taxon>
        <taxon>Apiospora</taxon>
    </lineage>
</organism>
<keyword evidence="2" id="KW-1185">Reference proteome</keyword>